<evidence type="ECO:0000313" key="2">
    <source>
        <dbReference type="EMBL" id="KAB2807673.1"/>
    </source>
</evidence>
<dbReference type="Proteomes" id="UP000468650">
    <property type="component" value="Unassembled WGS sequence"/>
</dbReference>
<sequence>MNLKSTILWLALLMGVVSAKGQPQLDSLAAMFDQLPSHLYPSQILHDRSPAYIYCWNVDSTRAWTLDSNNLASPYLYDGSIPAPLLKRSHWARMCADMKVSSTNPALVPDAATLFTRDSIARLNYDIPIGGMHLNYHRMNPFALDSGYLYYDTTLNKYTLMPDTLWFDRANNLFHYTENPDSLGALAFEEYEVFAGVLTETSIYAHASVTRQHNSDTT</sequence>
<proteinExistence type="predicted"/>
<reference evidence="2 3" key="1">
    <citation type="submission" date="2019-09" db="EMBL/GenBank/DDBJ databases">
        <title>Genomes of family Cryomorphaceae.</title>
        <authorList>
            <person name="Bowman J.P."/>
        </authorList>
    </citation>
    <scope>NUCLEOTIDE SEQUENCE [LARGE SCALE GENOMIC DNA]</scope>
    <source>
        <strain evidence="2 3">LMG 25704</strain>
    </source>
</reference>
<feature type="chain" id="PRO_5027029182" evidence="1">
    <location>
        <begin position="20"/>
        <end position="218"/>
    </location>
</feature>
<name>A0A6N6RGH5_9FLAO</name>
<accession>A0A6N6RGH5</accession>
<protein>
    <submittedName>
        <fullName evidence="2">Uncharacterized protein</fullName>
    </submittedName>
</protein>
<comment type="caution">
    <text evidence="2">The sequence shown here is derived from an EMBL/GenBank/DDBJ whole genome shotgun (WGS) entry which is preliminary data.</text>
</comment>
<evidence type="ECO:0000313" key="3">
    <source>
        <dbReference type="Proteomes" id="UP000468650"/>
    </source>
</evidence>
<dbReference type="EMBL" id="WBVO01000010">
    <property type="protein sequence ID" value="KAB2807673.1"/>
    <property type="molecule type" value="Genomic_DNA"/>
</dbReference>
<organism evidence="2 3">
    <name type="scientific">Phaeocystidibacter luteus</name>
    <dbReference type="NCBI Taxonomy" id="911197"/>
    <lineage>
        <taxon>Bacteria</taxon>
        <taxon>Pseudomonadati</taxon>
        <taxon>Bacteroidota</taxon>
        <taxon>Flavobacteriia</taxon>
        <taxon>Flavobacteriales</taxon>
        <taxon>Phaeocystidibacteraceae</taxon>
        <taxon>Phaeocystidibacter</taxon>
    </lineage>
</organism>
<gene>
    <name evidence="2" type="ORF">F8C67_11575</name>
</gene>
<dbReference type="RefSeq" id="WP_151668015.1">
    <property type="nucleotide sequence ID" value="NZ_WBVO01000010.1"/>
</dbReference>
<keyword evidence="3" id="KW-1185">Reference proteome</keyword>
<evidence type="ECO:0000256" key="1">
    <source>
        <dbReference type="SAM" id="SignalP"/>
    </source>
</evidence>
<feature type="signal peptide" evidence="1">
    <location>
        <begin position="1"/>
        <end position="19"/>
    </location>
</feature>
<dbReference type="AlphaFoldDB" id="A0A6N6RGH5"/>
<keyword evidence="1" id="KW-0732">Signal</keyword>